<dbReference type="NCBIfam" id="TIGR01726">
    <property type="entry name" value="HEQRo_perm_3TM"/>
    <property type="match status" value="1"/>
</dbReference>
<protein>
    <submittedName>
        <fullName evidence="11">Arginine/ornithine transporter AotQ</fullName>
    </submittedName>
</protein>
<keyword evidence="8 9" id="KW-0472">Membrane</keyword>
<dbReference type="Pfam" id="PF00528">
    <property type="entry name" value="BPD_transp_1"/>
    <property type="match status" value="1"/>
</dbReference>
<sequence>MFHCDSREIKFMFLQGYLPGILEGTRLTLEVSAVSLIVSVALGLFGAMCRLSPVRPVALFAEIYSTVVRGVPDLVWMFVLFFGGQMVINDLAASMGAEAPQIDSFIAGTLTIGFIFGAYMTETFRGAILAVPRGQIEAGLAYGMSPRRVFMRITVPQMVRFALPGFSNNWLVLVKTTALVSVIGLPDMMYQADNTKSATQQPFTVYMIVAGLYLVITTVSILILDRLQKRYSLGTRETEL</sequence>
<evidence type="ECO:0000313" key="11">
    <source>
        <dbReference type="EMBL" id="GGY24284.1"/>
    </source>
</evidence>
<dbReference type="SUPFAM" id="SSF161098">
    <property type="entry name" value="MetI-like"/>
    <property type="match status" value="1"/>
</dbReference>
<dbReference type="PANTHER" id="PTHR30133">
    <property type="entry name" value="CATIONIC AMINO ACID TRANSPORTER, MEMBRANE COMPONENT"/>
    <property type="match status" value="1"/>
</dbReference>
<feature type="transmembrane region" description="Helical" evidence="9">
    <location>
        <begin position="102"/>
        <end position="120"/>
    </location>
</feature>
<dbReference type="GO" id="GO:0022857">
    <property type="term" value="F:transmembrane transporter activity"/>
    <property type="evidence" value="ECO:0007669"/>
    <property type="project" value="InterPro"/>
</dbReference>
<dbReference type="GO" id="GO:0043190">
    <property type="term" value="C:ATP-binding cassette (ABC) transporter complex"/>
    <property type="evidence" value="ECO:0007669"/>
    <property type="project" value="InterPro"/>
</dbReference>
<evidence type="ECO:0000256" key="2">
    <source>
        <dbReference type="ARBA" id="ARBA00010072"/>
    </source>
</evidence>
<keyword evidence="5" id="KW-0997">Cell inner membrane</keyword>
<dbReference type="EMBL" id="BMYX01000019">
    <property type="protein sequence ID" value="GGY24284.1"/>
    <property type="molecule type" value="Genomic_DNA"/>
</dbReference>
<feature type="transmembrane region" description="Helical" evidence="9">
    <location>
        <begin position="27"/>
        <end position="47"/>
    </location>
</feature>
<dbReference type="PANTHER" id="PTHR30133:SF4">
    <property type="entry name" value="ARGININE_ORNITHINE TRANSPORT PROTEIN AOTQ"/>
    <property type="match status" value="1"/>
</dbReference>
<comment type="similarity">
    <text evidence="2">Belongs to the binding-protein-dependent transport system permease family. HisMQ subfamily.</text>
</comment>
<dbReference type="Gene3D" id="1.10.3720.10">
    <property type="entry name" value="MetI-like"/>
    <property type="match status" value="1"/>
</dbReference>
<organism evidence="11 12">
    <name type="scientific">Paludibacterium paludis</name>
    <dbReference type="NCBI Taxonomy" id="1225769"/>
    <lineage>
        <taxon>Bacteria</taxon>
        <taxon>Pseudomonadati</taxon>
        <taxon>Pseudomonadota</taxon>
        <taxon>Betaproteobacteria</taxon>
        <taxon>Neisseriales</taxon>
        <taxon>Chromobacteriaceae</taxon>
        <taxon>Paludibacterium</taxon>
    </lineage>
</organism>
<evidence type="ECO:0000256" key="6">
    <source>
        <dbReference type="ARBA" id="ARBA00022692"/>
    </source>
</evidence>
<dbReference type="Proteomes" id="UP000645257">
    <property type="component" value="Unassembled WGS sequence"/>
</dbReference>
<keyword evidence="3 9" id="KW-0813">Transport</keyword>
<evidence type="ECO:0000256" key="9">
    <source>
        <dbReference type="RuleBase" id="RU363032"/>
    </source>
</evidence>
<keyword evidence="6 9" id="KW-0812">Transmembrane</keyword>
<name>A0A918P554_9NEIS</name>
<dbReference type="PROSITE" id="PS50928">
    <property type="entry name" value="ABC_TM1"/>
    <property type="match status" value="1"/>
</dbReference>
<gene>
    <name evidence="11" type="primary">aotQ</name>
    <name evidence="11" type="ORF">GCM10011289_30030</name>
</gene>
<keyword evidence="12" id="KW-1185">Reference proteome</keyword>
<evidence type="ECO:0000256" key="1">
    <source>
        <dbReference type="ARBA" id="ARBA00004429"/>
    </source>
</evidence>
<feature type="transmembrane region" description="Helical" evidence="9">
    <location>
        <begin position="59"/>
        <end position="82"/>
    </location>
</feature>
<evidence type="ECO:0000313" key="12">
    <source>
        <dbReference type="Proteomes" id="UP000645257"/>
    </source>
</evidence>
<dbReference type="CDD" id="cd06261">
    <property type="entry name" value="TM_PBP2"/>
    <property type="match status" value="1"/>
</dbReference>
<dbReference type="InterPro" id="IPR051613">
    <property type="entry name" value="ABC_transp_permease_HisMQ"/>
</dbReference>
<keyword evidence="7 9" id="KW-1133">Transmembrane helix</keyword>
<evidence type="ECO:0000259" key="10">
    <source>
        <dbReference type="PROSITE" id="PS50928"/>
    </source>
</evidence>
<evidence type="ECO:0000256" key="7">
    <source>
        <dbReference type="ARBA" id="ARBA00022989"/>
    </source>
</evidence>
<reference evidence="11" key="2">
    <citation type="submission" date="2020-09" db="EMBL/GenBank/DDBJ databases">
        <authorList>
            <person name="Sun Q."/>
            <person name="Kim S."/>
        </authorList>
    </citation>
    <scope>NUCLEOTIDE SEQUENCE</scope>
    <source>
        <strain evidence="11">KCTC 32182</strain>
    </source>
</reference>
<comment type="caution">
    <text evidence="11">The sequence shown here is derived from an EMBL/GenBank/DDBJ whole genome shotgun (WGS) entry which is preliminary data.</text>
</comment>
<dbReference type="InterPro" id="IPR010065">
    <property type="entry name" value="AA_ABC_transptr_permease_3TM"/>
</dbReference>
<comment type="subcellular location">
    <subcellularLocation>
        <location evidence="1">Cell inner membrane</location>
        <topology evidence="1">Multi-pass membrane protein</topology>
    </subcellularLocation>
    <subcellularLocation>
        <location evidence="9">Cell membrane</location>
        <topology evidence="9">Multi-pass membrane protein</topology>
    </subcellularLocation>
</comment>
<evidence type="ECO:0000256" key="8">
    <source>
        <dbReference type="ARBA" id="ARBA00023136"/>
    </source>
</evidence>
<dbReference type="AlphaFoldDB" id="A0A918P554"/>
<keyword evidence="4" id="KW-1003">Cell membrane</keyword>
<evidence type="ECO:0000256" key="5">
    <source>
        <dbReference type="ARBA" id="ARBA00022519"/>
    </source>
</evidence>
<feature type="transmembrane region" description="Helical" evidence="9">
    <location>
        <begin position="161"/>
        <end position="183"/>
    </location>
</feature>
<evidence type="ECO:0000256" key="4">
    <source>
        <dbReference type="ARBA" id="ARBA00022475"/>
    </source>
</evidence>
<dbReference type="InterPro" id="IPR035906">
    <property type="entry name" value="MetI-like_sf"/>
</dbReference>
<dbReference type="InterPro" id="IPR000515">
    <property type="entry name" value="MetI-like"/>
</dbReference>
<reference evidence="11" key="1">
    <citation type="journal article" date="2014" name="Int. J. Syst. Evol. Microbiol.">
        <title>Complete genome sequence of Corynebacterium casei LMG S-19264T (=DSM 44701T), isolated from a smear-ripened cheese.</title>
        <authorList>
            <consortium name="US DOE Joint Genome Institute (JGI-PGF)"/>
            <person name="Walter F."/>
            <person name="Albersmeier A."/>
            <person name="Kalinowski J."/>
            <person name="Ruckert C."/>
        </authorList>
    </citation>
    <scope>NUCLEOTIDE SEQUENCE</scope>
    <source>
        <strain evidence="11">KCTC 32182</strain>
    </source>
</reference>
<evidence type="ECO:0000256" key="3">
    <source>
        <dbReference type="ARBA" id="ARBA00022448"/>
    </source>
</evidence>
<proteinExistence type="inferred from homology"/>
<accession>A0A918P554</accession>
<feature type="domain" description="ABC transmembrane type-1" evidence="10">
    <location>
        <begin position="25"/>
        <end position="224"/>
    </location>
</feature>
<feature type="transmembrane region" description="Helical" evidence="9">
    <location>
        <begin position="203"/>
        <end position="224"/>
    </location>
</feature>